<keyword evidence="1" id="KW-0472">Membrane</keyword>
<feature type="transmembrane region" description="Helical" evidence="1">
    <location>
        <begin position="36"/>
        <end position="55"/>
    </location>
</feature>
<keyword evidence="1" id="KW-0812">Transmembrane</keyword>
<proteinExistence type="predicted"/>
<reference evidence="2" key="1">
    <citation type="journal article" date="2014" name="Int. J. Syst. Evol. Microbiol.">
        <title>Complete genome sequence of Corynebacterium casei LMG S-19264T (=DSM 44701T), isolated from a smear-ripened cheese.</title>
        <authorList>
            <consortium name="US DOE Joint Genome Institute (JGI-PGF)"/>
            <person name="Walter F."/>
            <person name="Albersmeier A."/>
            <person name="Kalinowski J."/>
            <person name="Ruckert C."/>
        </authorList>
    </citation>
    <scope>NUCLEOTIDE SEQUENCE</scope>
    <source>
        <strain evidence="2">CGMCC 4.7312</strain>
    </source>
</reference>
<evidence type="ECO:0000256" key="1">
    <source>
        <dbReference type="SAM" id="Phobius"/>
    </source>
</evidence>
<dbReference type="RefSeq" id="WP_189045976.1">
    <property type="nucleotide sequence ID" value="NZ_BMNB01000016.1"/>
</dbReference>
<gene>
    <name evidence="2" type="ORF">GCM10011608_36870</name>
</gene>
<dbReference type="EMBL" id="BMNB01000016">
    <property type="protein sequence ID" value="GGM48645.1"/>
    <property type="molecule type" value="Genomic_DNA"/>
</dbReference>
<evidence type="ECO:0000313" key="2">
    <source>
        <dbReference type="EMBL" id="GGM48645.1"/>
    </source>
</evidence>
<comment type="caution">
    <text evidence="2">The sequence shown here is derived from an EMBL/GenBank/DDBJ whole genome shotgun (WGS) entry which is preliminary data.</text>
</comment>
<protein>
    <submittedName>
        <fullName evidence="2">Uncharacterized protein</fullName>
    </submittedName>
</protein>
<reference evidence="2" key="2">
    <citation type="submission" date="2020-09" db="EMBL/GenBank/DDBJ databases">
        <authorList>
            <person name="Sun Q."/>
            <person name="Zhou Y."/>
        </authorList>
    </citation>
    <scope>NUCLEOTIDE SEQUENCE</scope>
    <source>
        <strain evidence="2">CGMCC 4.7312</strain>
    </source>
</reference>
<name>A0A917X0R2_9ACTN</name>
<feature type="transmembrane region" description="Helical" evidence="1">
    <location>
        <begin position="12"/>
        <end position="30"/>
    </location>
</feature>
<sequence length="64" mass="6664">MNPASRRASTIRIIGNLALVAGLLVSIITLSSDTGWIEPHILAGFLVAVGIGLRIEAAISEPRA</sequence>
<evidence type="ECO:0000313" key="3">
    <source>
        <dbReference type="Proteomes" id="UP000608890"/>
    </source>
</evidence>
<keyword evidence="3" id="KW-1185">Reference proteome</keyword>
<keyword evidence="1" id="KW-1133">Transmembrane helix</keyword>
<organism evidence="2 3">
    <name type="scientific">Micromonospora sonchi</name>
    <dbReference type="NCBI Taxonomy" id="1763543"/>
    <lineage>
        <taxon>Bacteria</taxon>
        <taxon>Bacillati</taxon>
        <taxon>Actinomycetota</taxon>
        <taxon>Actinomycetes</taxon>
        <taxon>Micromonosporales</taxon>
        <taxon>Micromonosporaceae</taxon>
        <taxon>Micromonospora</taxon>
    </lineage>
</organism>
<dbReference type="Proteomes" id="UP000608890">
    <property type="component" value="Unassembled WGS sequence"/>
</dbReference>
<accession>A0A917X0R2</accession>
<dbReference type="AlphaFoldDB" id="A0A917X0R2"/>